<dbReference type="Proteomes" id="UP000682733">
    <property type="component" value="Unassembled WGS sequence"/>
</dbReference>
<proteinExistence type="predicted"/>
<comment type="caution">
    <text evidence="2">The sequence shown here is derived from an EMBL/GenBank/DDBJ whole genome shotgun (WGS) entry which is preliminary data.</text>
</comment>
<dbReference type="PANTHER" id="PTHR31424:SF3">
    <property type="entry name" value="RING-TYPE DOMAIN-CONTAINING PROTEIN"/>
    <property type="match status" value="1"/>
</dbReference>
<dbReference type="AlphaFoldDB" id="A0A8S2DWL6"/>
<evidence type="ECO:0000256" key="1">
    <source>
        <dbReference type="SAM" id="MobiDB-lite"/>
    </source>
</evidence>
<dbReference type="Proteomes" id="UP000677228">
    <property type="component" value="Unassembled WGS sequence"/>
</dbReference>
<dbReference type="PANTHER" id="PTHR31424">
    <property type="entry name" value="PROTEIN CBG23806"/>
    <property type="match status" value="1"/>
</dbReference>
<feature type="compositionally biased region" description="Acidic residues" evidence="1">
    <location>
        <begin position="838"/>
        <end position="855"/>
    </location>
</feature>
<evidence type="ECO:0000313" key="2">
    <source>
        <dbReference type="EMBL" id="CAF1022019.1"/>
    </source>
</evidence>
<evidence type="ECO:0000313" key="3">
    <source>
        <dbReference type="EMBL" id="CAF3790633.1"/>
    </source>
</evidence>
<feature type="region of interest" description="Disordered" evidence="1">
    <location>
        <begin position="821"/>
        <end position="855"/>
    </location>
</feature>
<organism evidence="2 4">
    <name type="scientific">Didymodactylos carnosus</name>
    <dbReference type="NCBI Taxonomy" id="1234261"/>
    <lineage>
        <taxon>Eukaryota</taxon>
        <taxon>Metazoa</taxon>
        <taxon>Spiralia</taxon>
        <taxon>Gnathifera</taxon>
        <taxon>Rotifera</taxon>
        <taxon>Eurotatoria</taxon>
        <taxon>Bdelloidea</taxon>
        <taxon>Philodinida</taxon>
        <taxon>Philodinidae</taxon>
        <taxon>Didymodactylos</taxon>
    </lineage>
</organism>
<gene>
    <name evidence="2" type="ORF">OVA965_LOCUS15553</name>
    <name evidence="3" type="ORF">TMI583_LOCUS15561</name>
</gene>
<protein>
    <submittedName>
        <fullName evidence="2">Uncharacterized protein</fullName>
    </submittedName>
</protein>
<dbReference type="EMBL" id="CAJOBA010007032">
    <property type="protein sequence ID" value="CAF3790633.1"/>
    <property type="molecule type" value="Genomic_DNA"/>
</dbReference>
<accession>A0A8S2DWL6</accession>
<name>A0A8S2DWL6_9BILA</name>
<dbReference type="EMBL" id="CAJNOK010007022">
    <property type="protein sequence ID" value="CAF1022019.1"/>
    <property type="molecule type" value="Genomic_DNA"/>
</dbReference>
<sequence>MQHVPLSVHVSEKICFEYNISTGFIAEANLDYMLPFFEHCLSTTVRPLNLQKVCDQIADFVFLKLNFFVSVRELKHELSLKICHIVQAAKKKATGKSAIRVLSETNSFKFFLKSVHWLTERERLNDFQAFDSTNKLLLIRDFEDLDQTPDVICFEASTNSVRLTYSYSFVQKALEVYEMIGTVCTDEMTSIIEQYFSSSKLSFETVSVVQSLKADFLQYRKSLDCVKYLMIQIPSRNNAAMASSIDAHDIMVSPIRSLSDTELDAIIGRSYPTRGTKRPYDEDVIEEPCRKNEKWHSYIAEAKREFLHLKDSHHITDAGLKAMFKFYKTHKKLYPLKDTNKLRNKTNAKFPVIFTKSSAYVKLEYAVRTAIFVAQKHAADFEKQDVLTFRFNMDGTLIGNKHIVAISINCVEGGRECQRAKNLIPVGLFEVQKENTELLRKTLPQEFIGDIRSVKQIHYKHKDFDVKLKLGGDLMNAVYVFGLAGFTSNYPCVFCTPHKDDLHITEETAYDKVVTEGKGKNKVTKTIRISGTSYYDVTKLARSLEEQKHCLHNGKVNDLGYKCEPLFGDLFDFKDYVLDTLHMKLRISDVLLKDILAHASRTEQYGAEHTKIIEEKVAILNRHAEKTVGKRFFFQIDPENQNKTITSRGKLSGHLQDLFFIDQFPFAQVLGNGAINKSAKRVVGKFKELLAEVKKDKPRCKNTLKRLSQEFIREFRQSGLRTTVTPYAHIVGNHLFQFDELEDLRAFNMQGVEKGNDVLSRLYFSSTNPAKNPLLTMMQKLFRMLEMNFQNESERIAMATFAQTGVYDFDDIDDENATLLHSESESSGVSSRRKSFDEMDSEEESETALQEDDEELGGFLSSFTPTIVRSENRFKSFKTCNK</sequence>
<evidence type="ECO:0000313" key="4">
    <source>
        <dbReference type="Proteomes" id="UP000677228"/>
    </source>
</evidence>
<reference evidence="2" key="1">
    <citation type="submission" date="2021-02" db="EMBL/GenBank/DDBJ databases">
        <authorList>
            <person name="Nowell W R."/>
        </authorList>
    </citation>
    <scope>NUCLEOTIDE SEQUENCE</scope>
</reference>